<feature type="domain" description="ATPase dynein-related AAA" evidence="2">
    <location>
        <begin position="142"/>
        <end position="240"/>
    </location>
</feature>
<dbReference type="GO" id="GO:0016887">
    <property type="term" value="F:ATP hydrolysis activity"/>
    <property type="evidence" value="ECO:0007669"/>
    <property type="project" value="InterPro"/>
</dbReference>
<feature type="compositionally biased region" description="Basic and acidic residues" evidence="1">
    <location>
        <begin position="29"/>
        <end position="43"/>
    </location>
</feature>
<organism evidence="3 4">
    <name type="scientific">Candidatus Thiodictyon syntrophicum</name>
    <dbReference type="NCBI Taxonomy" id="1166950"/>
    <lineage>
        <taxon>Bacteria</taxon>
        <taxon>Pseudomonadati</taxon>
        <taxon>Pseudomonadota</taxon>
        <taxon>Gammaproteobacteria</taxon>
        <taxon>Chromatiales</taxon>
        <taxon>Chromatiaceae</taxon>
        <taxon>Thiodictyon</taxon>
    </lineage>
</organism>
<feature type="region of interest" description="Disordered" evidence="1">
    <location>
        <begin position="1"/>
        <end position="52"/>
    </location>
</feature>
<sequence>MRPGRGWHASQPGSLLRRRSGSRPRRAAARADGRIYDQGRRDPPGLLGTQHPGGAKRLLRAYVKPQVDLLRRLELITDAQRHALFPNDNAPVDPALADWPEFDGDTPGAICHIQRYLFGTGIGYPWDLLANFHALLCTGDLIILSGLSGSGKTNLVKSYAKATGNVAKIISVKPNWTSAEDLIGFYNPLQRAYTGTPFIEALFAASRDPGRLYIICLDEMNLARVEYYFADFLSQLEERKDPSIDLYPDDEAGHVLTELRVLVQALLGLSLDLNAASLETLLADRPTMALLAERLALADGESFPQLHARIRRMLSGALTVPSRLPIPGNVRFVGAVNMDDTTHYLSPKVLDRAHVLQFQSPLEYWDQVRKEVGGADRSPHGIRIPASRFPNRAAYPEYDAADPLVASLTQYAKEFLAPLGIELGMRPMRQAMLYRDRLAELYEANGLNQVALNNLLRQKLLPRLSFDGKQRARGRGEQSCAAIVDALRRRLADDLPDFKPFNAKRDLDVLVARAEANDGIFNYWA</sequence>
<dbReference type="Gene3D" id="3.40.50.300">
    <property type="entry name" value="P-loop containing nucleotide triphosphate hydrolases"/>
    <property type="match status" value="1"/>
</dbReference>
<dbReference type="AlphaFoldDB" id="A0A2K8U698"/>
<evidence type="ECO:0000313" key="4">
    <source>
        <dbReference type="Proteomes" id="UP000232638"/>
    </source>
</evidence>
<gene>
    <name evidence="3" type="ORF">THSYN_06075</name>
</gene>
<accession>A0A2K8U698</accession>
<evidence type="ECO:0000313" key="3">
    <source>
        <dbReference type="EMBL" id="AUB80561.1"/>
    </source>
</evidence>
<dbReference type="GO" id="GO:0005524">
    <property type="term" value="F:ATP binding"/>
    <property type="evidence" value="ECO:0007669"/>
    <property type="project" value="InterPro"/>
</dbReference>
<evidence type="ECO:0000259" key="2">
    <source>
        <dbReference type="Pfam" id="PF07728"/>
    </source>
</evidence>
<dbReference type="InterPro" id="IPR011704">
    <property type="entry name" value="ATPase_dyneun-rel_AAA"/>
</dbReference>
<dbReference type="Proteomes" id="UP000232638">
    <property type="component" value="Chromosome"/>
</dbReference>
<dbReference type="SUPFAM" id="SSF52540">
    <property type="entry name" value="P-loop containing nucleoside triphosphate hydrolases"/>
    <property type="match status" value="1"/>
</dbReference>
<proteinExistence type="predicted"/>
<reference evidence="3 4" key="1">
    <citation type="submission" date="2017-03" db="EMBL/GenBank/DDBJ databases">
        <title>Complete genome sequence of Candidatus 'Thiodictyon syntrophicum' sp. nov. strain Cad16T, a photolithoautotroph purple sulfur bacterium isolated from an alpine meromictic lake.</title>
        <authorList>
            <person name="Luedin S.M."/>
            <person name="Pothier J.F."/>
            <person name="Danza F."/>
            <person name="Storelli N."/>
            <person name="Wittwer M."/>
            <person name="Tonolla M."/>
        </authorList>
    </citation>
    <scope>NUCLEOTIDE SEQUENCE [LARGE SCALE GENOMIC DNA]</scope>
    <source>
        <strain evidence="3 4">Cad16T</strain>
    </source>
</reference>
<dbReference type="EMBL" id="CP020370">
    <property type="protein sequence ID" value="AUB80561.1"/>
    <property type="molecule type" value="Genomic_DNA"/>
</dbReference>
<protein>
    <recommendedName>
        <fullName evidence="2">ATPase dynein-related AAA domain-containing protein</fullName>
    </recommendedName>
</protein>
<dbReference type="Pfam" id="PF07728">
    <property type="entry name" value="AAA_5"/>
    <property type="match status" value="1"/>
</dbReference>
<name>A0A2K8U698_9GAMM</name>
<keyword evidence="4" id="KW-1185">Reference proteome</keyword>
<dbReference type="KEGG" id="tsy:THSYN_06075"/>
<evidence type="ECO:0000256" key="1">
    <source>
        <dbReference type="SAM" id="MobiDB-lite"/>
    </source>
</evidence>
<feature type="compositionally biased region" description="Basic residues" evidence="1">
    <location>
        <begin position="16"/>
        <end position="28"/>
    </location>
</feature>
<dbReference type="InterPro" id="IPR027417">
    <property type="entry name" value="P-loop_NTPase"/>
</dbReference>